<feature type="non-terminal residue" evidence="7">
    <location>
        <position position="242"/>
    </location>
</feature>
<dbReference type="SUPFAM" id="SSF47266">
    <property type="entry name" value="4-helical cytokines"/>
    <property type="match status" value="1"/>
</dbReference>
<keyword evidence="8" id="KW-1185">Reference proteome</keyword>
<dbReference type="PANTHER" id="PTHR10633">
    <property type="entry name" value="LEUKEMIA INHIBITORY FACTOR"/>
    <property type="match status" value="1"/>
</dbReference>
<evidence type="ECO:0000256" key="6">
    <source>
        <dbReference type="SAM" id="MobiDB-lite"/>
    </source>
</evidence>
<name>A0A8T1S3Y3_CHESE</name>
<dbReference type="GO" id="GO:0045595">
    <property type="term" value="P:regulation of cell differentiation"/>
    <property type="evidence" value="ECO:0007669"/>
    <property type="project" value="TreeGrafter"/>
</dbReference>
<accession>A0A8T1S3Y3</accession>
<evidence type="ECO:0000256" key="4">
    <source>
        <dbReference type="ARBA" id="ARBA00022525"/>
    </source>
</evidence>
<sequence length="242" mass="27102">QGLQYGLRYLGVSLPSASVDVTLFYSFLAVTQGLFIQCLARVNSSTAPCRGCHQNSLGKVTAKTRQMEKEAKRLFKSYLTHQGLRSPDLRRLCNEAVQWFPTENITEQPEVVMLQELSRTLEHMKDALENIGKQQQVLSTQSAALHRTLQNTQLAVRGLLSNTGCALCLKGVSPSSRHTPERPAATNAFQQKIDGCKVLWNYSKFLEKLARGSGEKVPQSPRVRDQKKRRKGTKRKEASSRS</sequence>
<evidence type="ECO:0000256" key="3">
    <source>
        <dbReference type="ARBA" id="ARBA00022514"/>
    </source>
</evidence>
<feature type="compositionally biased region" description="Basic residues" evidence="6">
    <location>
        <begin position="225"/>
        <end position="234"/>
    </location>
</feature>
<dbReference type="GO" id="GO:0008083">
    <property type="term" value="F:growth factor activity"/>
    <property type="evidence" value="ECO:0007669"/>
    <property type="project" value="TreeGrafter"/>
</dbReference>
<dbReference type="Proteomes" id="UP000765507">
    <property type="component" value="Unassembled WGS sequence"/>
</dbReference>
<dbReference type="AlphaFoldDB" id="A0A8T1S3Y3"/>
<comment type="caution">
    <text evidence="7">The sequence shown here is derived from an EMBL/GenBank/DDBJ whole genome shotgun (WGS) entry which is preliminary data.</text>
</comment>
<comment type="subcellular location">
    <subcellularLocation>
        <location evidence="1">Secreted</location>
    </subcellularLocation>
</comment>
<protein>
    <recommendedName>
        <fullName evidence="2">Leukemia inhibitory factor</fullName>
    </recommendedName>
</protein>
<dbReference type="EMBL" id="JAHGAV010000842">
    <property type="protein sequence ID" value="KAG6923538.1"/>
    <property type="molecule type" value="Genomic_DNA"/>
</dbReference>
<evidence type="ECO:0000313" key="8">
    <source>
        <dbReference type="Proteomes" id="UP000765507"/>
    </source>
</evidence>
<dbReference type="GO" id="GO:0048861">
    <property type="term" value="P:leukemia inhibitory factor signaling pathway"/>
    <property type="evidence" value="ECO:0007669"/>
    <property type="project" value="TreeGrafter"/>
</dbReference>
<keyword evidence="4" id="KW-0964">Secreted</keyword>
<reference evidence="7 8" key="1">
    <citation type="journal article" date="2020" name="G3 (Bethesda)">
        <title>Draft Genome of the Common Snapping Turtle, Chelydra serpentina, a Model for Phenotypic Plasticity in Reptiles.</title>
        <authorList>
            <person name="Das D."/>
            <person name="Singh S.K."/>
            <person name="Bierstedt J."/>
            <person name="Erickson A."/>
            <person name="Galli G.L.J."/>
            <person name="Crossley D.A. 2nd"/>
            <person name="Rhen T."/>
        </authorList>
    </citation>
    <scope>NUCLEOTIDE SEQUENCE [LARGE SCALE GENOMIC DNA]</scope>
    <source>
        <strain evidence="7">KW</strain>
    </source>
</reference>
<proteinExistence type="predicted"/>
<dbReference type="SMART" id="SM00080">
    <property type="entry name" value="LIF_OSM"/>
    <property type="match status" value="1"/>
</dbReference>
<dbReference type="PANTHER" id="PTHR10633:SF0">
    <property type="entry name" value="LEUKEMIA INHIBITORY FACTOR"/>
    <property type="match status" value="1"/>
</dbReference>
<dbReference type="InterPro" id="IPR001581">
    <property type="entry name" value="Leukemia_IF/oncostatin"/>
</dbReference>
<dbReference type="GO" id="GO:0008284">
    <property type="term" value="P:positive regulation of cell population proliferation"/>
    <property type="evidence" value="ECO:0007669"/>
    <property type="project" value="TreeGrafter"/>
</dbReference>
<evidence type="ECO:0000313" key="7">
    <source>
        <dbReference type="EMBL" id="KAG6923538.1"/>
    </source>
</evidence>
<evidence type="ECO:0000256" key="5">
    <source>
        <dbReference type="ARBA" id="ARBA00024822"/>
    </source>
</evidence>
<evidence type="ECO:0000256" key="2">
    <source>
        <dbReference type="ARBA" id="ARBA00016836"/>
    </source>
</evidence>
<evidence type="ECO:0000256" key="1">
    <source>
        <dbReference type="ARBA" id="ARBA00004613"/>
    </source>
</evidence>
<dbReference type="GO" id="GO:0005146">
    <property type="term" value="F:leukemia inhibitory factor receptor binding"/>
    <property type="evidence" value="ECO:0007669"/>
    <property type="project" value="InterPro"/>
</dbReference>
<dbReference type="GO" id="GO:0006955">
    <property type="term" value="P:immune response"/>
    <property type="evidence" value="ECO:0007669"/>
    <property type="project" value="InterPro"/>
</dbReference>
<organism evidence="7 8">
    <name type="scientific">Chelydra serpentina</name>
    <name type="common">Snapping turtle</name>
    <name type="synonym">Testudo serpentina</name>
    <dbReference type="NCBI Taxonomy" id="8475"/>
    <lineage>
        <taxon>Eukaryota</taxon>
        <taxon>Metazoa</taxon>
        <taxon>Chordata</taxon>
        <taxon>Craniata</taxon>
        <taxon>Vertebrata</taxon>
        <taxon>Euteleostomi</taxon>
        <taxon>Archelosauria</taxon>
        <taxon>Testudinata</taxon>
        <taxon>Testudines</taxon>
        <taxon>Cryptodira</taxon>
        <taxon>Durocryptodira</taxon>
        <taxon>Americhelydia</taxon>
        <taxon>Chelydroidea</taxon>
        <taxon>Chelydridae</taxon>
        <taxon>Chelydra</taxon>
    </lineage>
</organism>
<dbReference type="GO" id="GO:0005615">
    <property type="term" value="C:extracellular space"/>
    <property type="evidence" value="ECO:0007669"/>
    <property type="project" value="UniProtKB-KW"/>
</dbReference>
<dbReference type="Gene3D" id="1.20.1250.10">
    <property type="match status" value="1"/>
</dbReference>
<dbReference type="OrthoDB" id="9902088at2759"/>
<comment type="function">
    <text evidence="5">LIF has the capacity to induce terminal differentiation in leukemic cells. Its activities include the induction of hematopoietic differentiation in normal and myeloid leukemia cells, the induction of neuronal cell differentiation, and the stimulation of acute-phase protein synthesis in hepatocytes.</text>
</comment>
<dbReference type="GO" id="GO:0005125">
    <property type="term" value="F:cytokine activity"/>
    <property type="evidence" value="ECO:0007669"/>
    <property type="project" value="UniProtKB-KW"/>
</dbReference>
<feature type="region of interest" description="Disordered" evidence="6">
    <location>
        <begin position="210"/>
        <end position="242"/>
    </location>
</feature>
<gene>
    <name evidence="7" type="primary">OSM</name>
    <name evidence="7" type="ORF">G0U57_020298</name>
</gene>
<dbReference type="InterPro" id="IPR003624">
    <property type="entry name" value="Leukemia_IF"/>
</dbReference>
<dbReference type="InterPro" id="IPR009079">
    <property type="entry name" value="4_helix_cytokine-like_core"/>
</dbReference>
<dbReference type="Pfam" id="PF01291">
    <property type="entry name" value="LIF_OSM"/>
    <property type="match status" value="1"/>
</dbReference>
<keyword evidence="3" id="KW-0202">Cytokine</keyword>
<dbReference type="PRINTS" id="PR01883">
    <property type="entry name" value="LEUKAEMIAIF"/>
</dbReference>